<dbReference type="STRING" id="634994.GCWU000323_00304"/>
<organism evidence="1 2">
    <name type="scientific">Leptotrichia hofstadii F0254</name>
    <dbReference type="NCBI Taxonomy" id="634994"/>
    <lineage>
        <taxon>Bacteria</taxon>
        <taxon>Fusobacteriati</taxon>
        <taxon>Fusobacteriota</taxon>
        <taxon>Fusobacteriia</taxon>
        <taxon>Fusobacteriales</taxon>
        <taxon>Leptotrichiaceae</taxon>
        <taxon>Leptotrichia</taxon>
    </lineage>
</organism>
<dbReference type="AlphaFoldDB" id="C9MUT5"/>
<accession>C9MUT5</accession>
<dbReference type="HOGENOM" id="CLU_1872868_0_0_0"/>
<sequence>MLKEKMGVFVSKVELIERLDTKLWLCFSILSVRIMILRNKLMLQENPQYSEKNINKTKKRMENYKEKWEKLIKLYRMLEKIKEFEAIDRNIGRERTMLKNSLEKILNGIDVQEMESLVNEAEIFLKEEENEKKIIL</sequence>
<evidence type="ECO:0000313" key="2">
    <source>
        <dbReference type="Proteomes" id="UP000006233"/>
    </source>
</evidence>
<proteinExistence type="predicted"/>
<protein>
    <submittedName>
        <fullName evidence="1">Uncharacterized protein</fullName>
    </submittedName>
</protein>
<comment type="caution">
    <text evidence="1">The sequence shown here is derived from an EMBL/GenBank/DDBJ whole genome shotgun (WGS) entry which is preliminary data.</text>
</comment>
<dbReference type="Proteomes" id="UP000006233">
    <property type="component" value="Unassembled WGS sequence"/>
</dbReference>
<dbReference type="RefSeq" id="WP_006803640.1">
    <property type="nucleotide sequence ID" value="NZ_GG700632.1"/>
</dbReference>
<name>C9MUT5_9FUSO</name>
<gene>
    <name evidence="1" type="ORF">GCWU000323_00304</name>
</gene>
<evidence type="ECO:0000313" key="1">
    <source>
        <dbReference type="EMBL" id="EEX75705.1"/>
    </source>
</evidence>
<dbReference type="EMBL" id="ACVB02000006">
    <property type="protein sequence ID" value="EEX75705.1"/>
    <property type="molecule type" value="Genomic_DNA"/>
</dbReference>
<reference evidence="1 2" key="1">
    <citation type="submission" date="2009-09" db="EMBL/GenBank/DDBJ databases">
        <authorList>
            <person name="Weinstock G."/>
            <person name="Sodergren E."/>
            <person name="Clifton S."/>
            <person name="Fulton L."/>
            <person name="Fulton B."/>
            <person name="Courtney L."/>
            <person name="Fronick C."/>
            <person name="Harrison M."/>
            <person name="Strong C."/>
            <person name="Farmer C."/>
            <person name="Delahaunty K."/>
            <person name="Markovic C."/>
            <person name="Hall O."/>
            <person name="Minx P."/>
            <person name="Tomlinson C."/>
            <person name="Mitreva M."/>
            <person name="Nelson J."/>
            <person name="Hou S."/>
            <person name="Wollam A."/>
            <person name="Pepin K.H."/>
            <person name="Johnson M."/>
            <person name="Bhonagiri V."/>
            <person name="Nash W.E."/>
            <person name="Warren W."/>
            <person name="Chinwalla A."/>
            <person name="Mardis E.R."/>
            <person name="Wilson R.K."/>
        </authorList>
    </citation>
    <scope>NUCLEOTIDE SEQUENCE [LARGE SCALE GENOMIC DNA]</scope>
    <source>
        <strain evidence="1 2">F0254</strain>
    </source>
</reference>